<sequence>MMRLFYSTVIVLSSLWSSCEVSARVLELDERFLNVQSEGSWLVMFYAPWCGHCKSMEPTWLEVGAELSRKKSDVSVARLDATKYSKIASHFGIRGFPTIMFFKNGQKLEYNSARNKHSIMSFVDKASGPEVFSLHNKEEFLRARADYEVFFLFVGNEGTELFNMYTKAARAFFTTIKFFSVSDLDILPSEISVATKPTVLVFKDGKYYEMQGSPPNAAFVAAWVKVERFPSYNQLTGNSYHTLREAGRKFAIAAATKGDFFNQTMHNIALQRKFPYTFCWVDGSEILNRMTYSDITLPNLVVFDTNSYEFYVMRTEDRKVAMTKQNVLKFFDQIKDGTLSPQGGTGFMQQIKRTFLDIMHFLLNLFSENPLLASLVIVLPTVLIMGVCICLCSITDSDETGSDYEFDEDEELTDLDDFKDEGVEAGKVEEGDDAIEARNEDGENIPQEDLAPSDDNLGEGLRQRQREREEE</sequence>
<comment type="caution">
    <text evidence="10">The sequence shown here is derived from an EMBL/GenBank/DDBJ whole genome shotgun (WGS) entry which is preliminary data.</text>
</comment>
<feature type="transmembrane region" description="Helical" evidence="7">
    <location>
        <begin position="371"/>
        <end position="394"/>
    </location>
</feature>
<feature type="compositionally biased region" description="Basic and acidic residues" evidence="6">
    <location>
        <begin position="420"/>
        <end position="441"/>
    </location>
</feature>
<evidence type="ECO:0000256" key="8">
    <source>
        <dbReference type="SAM" id="SignalP"/>
    </source>
</evidence>
<dbReference type="InterPro" id="IPR036249">
    <property type="entry name" value="Thioredoxin-like_sf"/>
</dbReference>
<evidence type="ECO:0000256" key="6">
    <source>
        <dbReference type="SAM" id="MobiDB-lite"/>
    </source>
</evidence>
<feature type="region of interest" description="Disordered" evidence="6">
    <location>
        <begin position="411"/>
        <end position="471"/>
    </location>
</feature>
<accession>A0ABP0G261</accession>
<dbReference type="PANTHER" id="PTHR46426:SF1">
    <property type="entry name" value="PROTEIN DISULFIDE-ISOMERASE TMX3"/>
    <property type="match status" value="1"/>
</dbReference>
<dbReference type="SUPFAM" id="SSF52833">
    <property type="entry name" value="Thioredoxin-like"/>
    <property type="match status" value="2"/>
</dbReference>
<evidence type="ECO:0000256" key="4">
    <source>
        <dbReference type="ARBA" id="ARBA00023136"/>
    </source>
</evidence>
<evidence type="ECO:0000256" key="2">
    <source>
        <dbReference type="ARBA" id="ARBA00022692"/>
    </source>
</evidence>
<dbReference type="InterPro" id="IPR052250">
    <property type="entry name" value="PDI_TMX3"/>
</dbReference>
<proteinExistence type="predicted"/>
<reference evidence="10 11" key="1">
    <citation type="submission" date="2024-02" db="EMBL/GenBank/DDBJ databases">
        <authorList>
            <person name="Daric V."/>
            <person name="Darras S."/>
        </authorList>
    </citation>
    <scope>NUCLEOTIDE SEQUENCE [LARGE SCALE GENOMIC DNA]</scope>
</reference>
<evidence type="ECO:0000256" key="1">
    <source>
        <dbReference type="ARBA" id="ARBA00004389"/>
    </source>
</evidence>
<evidence type="ECO:0000259" key="9">
    <source>
        <dbReference type="PROSITE" id="PS51352"/>
    </source>
</evidence>
<dbReference type="PROSITE" id="PS51352">
    <property type="entry name" value="THIOREDOXIN_2"/>
    <property type="match status" value="1"/>
</dbReference>
<dbReference type="PRINTS" id="PR00421">
    <property type="entry name" value="THIOREDOXIN"/>
</dbReference>
<comment type="subcellular location">
    <subcellularLocation>
        <location evidence="1">Endoplasmic reticulum membrane</location>
        <topology evidence="1">Single-pass membrane protein</topology>
    </subcellularLocation>
</comment>
<protein>
    <recommendedName>
        <fullName evidence="9">Thioredoxin domain-containing protein</fullName>
    </recommendedName>
</protein>
<feature type="domain" description="Thioredoxin" evidence="9">
    <location>
        <begin position="12"/>
        <end position="128"/>
    </location>
</feature>
<dbReference type="Gene3D" id="3.40.30.10">
    <property type="entry name" value="Glutaredoxin"/>
    <property type="match status" value="2"/>
</dbReference>
<feature type="chain" id="PRO_5045273188" description="Thioredoxin domain-containing protein" evidence="8">
    <location>
        <begin position="24"/>
        <end position="471"/>
    </location>
</feature>
<evidence type="ECO:0000256" key="3">
    <source>
        <dbReference type="ARBA" id="ARBA00022989"/>
    </source>
</evidence>
<dbReference type="PANTHER" id="PTHR46426">
    <property type="entry name" value="PROTEIN DISULFIDE-ISOMERASE TMX3"/>
    <property type="match status" value="1"/>
</dbReference>
<dbReference type="Pfam" id="PF00085">
    <property type="entry name" value="Thioredoxin"/>
    <property type="match status" value="1"/>
</dbReference>
<name>A0ABP0G261_CLALP</name>
<keyword evidence="11" id="KW-1185">Reference proteome</keyword>
<evidence type="ECO:0000256" key="5">
    <source>
        <dbReference type="ARBA" id="ARBA00045246"/>
    </source>
</evidence>
<dbReference type="EMBL" id="CAWYQH010000098">
    <property type="protein sequence ID" value="CAK8684749.1"/>
    <property type="molecule type" value="Genomic_DNA"/>
</dbReference>
<dbReference type="PROSITE" id="PS51257">
    <property type="entry name" value="PROKAR_LIPOPROTEIN"/>
    <property type="match status" value="1"/>
</dbReference>
<organism evidence="10 11">
    <name type="scientific">Clavelina lepadiformis</name>
    <name type="common">Light-bulb sea squirt</name>
    <name type="synonym">Ascidia lepadiformis</name>
    <dbReference type="NCBI Taxonomy" id="159417"/>
    <lineage>
        <taxon>Eukaryota</taxon>
        <taxon>Metazoa</taxon>
        <taxon>Chordata</taxon>
        <taxon>Tunicata</taxon>
        <taxon>Ascidiacea</taxon>
        <taxon>Aplousobranchia</taxon>
        <taxon>Clavelinidae</taxon>
        <taxon>Clavelina</taxon>
    </lineage>
</organism>
<keyword evidence="4 7" id="KW-0472">Membrane</keyword>
<feature type="signal peptide" evidence="8">
    <location>
        <begin position="1"/>
        <end position="23"/>
    </location>
</feature>
<feature type="compositionally biased region" description="Basic and acidic residues" evidence="6">
    <location>
        <begin position="461"/>
        <end position="471"/>
    </location>
</feature>
<keyword evidence="3 7" id="KW-1133">Transmembrane helix</keyword>
<dbReference type="Pfam" id="PF13848">
    <property type="entry name" value="Thioredoxin_6"/>
    <property type="match status" value="1"/>
</dbReference>
<evidence type="ECO:0000313" key="11">
    <source>
        <dbReference type="Proteomes" id="UP001642483"/>
    </source>
</evidence>
<dbReference type="InterPro" id="IPR013766">
    <property type="entry name" value="Thioredoxin_domain"/>
</dbReference>
<comment type="function">
    <text evidence="5">Probable disulfide isomerase, which participates in the folding of proteins containing disulfide bonds. May act as a dithiol oxidase. Acts as a regulator of endoplasmic reticulum-mitochondria contact sites via its ability to regulate redox signals.</text>
</comment>
<dbReference type="Proteomes" id="UP001642483">
    <property type="component" value="Unassembled WGS sequence"/>
</dbReference>
<keyword evidence="2 7" id="KW-0812">Transmembrane</keyword>
<gene>
    <name evidence="10" type="ORF">CVLEPA_LOCUS15868</name>
</gene>
<dbReference type="InterPro" id="IPR017937">
    <property type="entry name" value="Thioredoxin_CS"/>
</dbReference>
<evidence type="ECO:0000313" key="10">
    <source>
        <dbReference type="EMBL" id="CAK8684749.1"/>
    </source>
</evidence>
<dbReference type="PROSITE" id="PS00194">
    <property type="entry name" value="THIOREDOXIN_1"/>
    <property type="match status" value="1"/>
</dbReference>
<keyword evidence="8" id="KW-0732">Signal</keyword>
<evidence type="ECO:0000256" key="7">
    <source>
        <dbReference type="SAM" id="Phobius"/>
    </source>
</evidence>